<dbReference type="PROSITE" id="PS51186">
    <property type="entry name" value="GNAT"/>
    <property type="match status" value="1"/>
</dbReference>
<dbReference type="Proteomes" id="UP001595817">
    <property type="component" value="Unassembled WGS sequence"/>
</dbReference>
<keyword evidence="2" id="KW-0012">Acyltransferase</keyword>
<dbReference type="EMBL" id="JBHSEC010000001">
    <property type="protein sequence ID" value="MFC4409053.1"/>
    <property type="molecule type" value="Genomic_DNA"/>
</dbReference>
<sequence>MFIHKINEDTELRLLEMRYADDMFQLIDNSREHLREWLPWVDFNKNVKDSQAFIEGTMKQWAANNGFQAGIFYKGELAGVIGLHNINWQNKSTTIGYWLGDAFTGKGLMTGACQAVVDYCFNDLKLNRVEIRVATGNEKSAAIPERLCFQKEGCVRQAEWIYDHFVDHYIYGLIHEDFNKTKLD</sequence>
<feature type="domain" description="N-acetyltransferase" evidence="1">
    <location>
        <begin position="10"/>
        <end position="176"/>
    </location>
</feature>
<evidence type="ECO:0000313" key="3">
    <source>
        <dbReference type="Proteomes" id="UP001595817"/>
    </source>
</evidence>
<accession>A0ABV8X131</accession>
<dbReference type="InterPro" id="IPR000182">
    <property type="entry name" value="GNAT_dom"/>
</dbReference>
<organism evidence="2 3">
    <name type="scientific">Chungangia koreensis</name>
    <dbReference type="NCBI Taxonomy" id="752657"/>
    <lineage>
        <taxon>Bacteria</taxon>
        <taxon>Bacillati</taxon>
        <taxon>Bacillota</taxon>
        <taxon>Bacilli</taxon>
        <taxon>Lactobacillales</taxon>
        <taxon>Chungangia</taxon>
    </lineage>
</organism>
<protein>
    <submittedName>
        <fullName evidence="2">GNAT family N-acetyltransferase</fullName>
        <ecNumber evidence="2">2.3.-.-</ecNumber>
    </submittedName>
</protein>
<dbReference type="InterPro" id="IPR051908">
    <property type="entry name" value="Ribosomal_N-acetyltransferase"/>
</dbReference>
<dbReference type="PANTHER" id="PTHR43441">
    <property type="entry name" value="RIBOSOMAL-PROTEIN-SERINE ACETYLTRANSFERASE"/>
    <property type="match status" value="1"/>
</dbReference>
<proteinExistence type="predicted"/>
<evidence type="ECO:0000313" key="2">
    <source>
        <dbReference type="EMBL" id="MFC4409053.1"/>
    </source>
</evidence>
<keyword evidence="3" id="KW-1185">Reference proteome</keyword>
<dbReference type="InterPro" id="IPR016181">
    <property type="entry name" value="Acyl_CoA_acyltransferase"/>
</dbReference>
<evidence type="ECO:0000259" key="1">
    <source>
        <dbReference type="PROSITE" id="PS51186"/>
    </source>
</evidence>
<dbReference type="PANTHER" id="PTHR43441:SF12">
    <property type="entry name" value="RIBOSOMAL N-ACETYLTRANSFERASE YDAF-RELATED"/>
    <property type="match status" value="1"/>
</dbReference>
<dbReference type="Pfam" id="PF13302">
    <property type="entry name" value="Acetyltransf_3"/>
    <property type="match status" value="1"/>
</dbReference>
<name>A0ABV8X131_9LACT</name>
<gene>
    <name evidence="2" type="ORF">ACFOZY_01245</name>
</gene>
<dbReference type="Gene3D" id="3.40.630.30">
    <property type="match status" value="1"/>
</dbReference>
<reference evidence="3" key="1">
    <citation type="journal article" date="2019" name="Int. J. Syst. Evol. Microbiol.">
        <title>The Global Catalogue of Microorganisms (GCM) 10K type strain sequencing project: providing services to taxonomists for standard genome sequencing and annotation.</title>
        <authorList>
            <consortium name="The Broad Institute Genomics Platform"/>
            <consortium name="The Broad Institute Genome Sequencing Center for Infectious Disease"/>
            <person name="Wu L."/>
            <person name="Ma J."/>
        </authorList>
    </citation>
    <scope>NUCLEOTIDE SEQUENCE [LARGE SCALE GENOMIC DNA]</scope>
    <source>
        <strain evidence="3">CCUG 59778</strain>
    </source>
</reference>
<dbReference type="EC" id="2.3.-.-" evidence="2"/>
<dbReference type="RefSeq" id="WP_378151401.1">
    <property type="nucleotide sequence ID" value="NZ_JBHSEC010000001.1"/>
</dbReference>
<dbReference type="SUPFAM" id="SSF55729">
    <property type="entry name" value="Acyl-CoA N-acyltransferases (Nat)"/>
    <property type="match status" value="1"/>
</dbReference>
<keyword evidence="2" id="KW-0808">Transferase</keyword>
<comment type="caution">
    <text evidence="2">The sequence shown here is derived from an EMBL/GenBank/DDBJ whole genome shotgun (WGS) entry which is preliminary data.</text>
</comment>
<dbReference type="GO" id="GO:0016746">
    <property type="term" value="F:acyltransferase activity"/>
    <property type="evidence" value="ECO:0007669"/>
    <property type="project" value="UniProtKB-KW"/>
</dbReference>